<reference evidence="1 2" key="1">
    <citation type="submission" date="2021-01" db="EMBL/GenBank/DDBJ databases">
        <title>Whole genome shotgun sequence of Verrucosispora lutea NBRC 106530.</title>
        <authorList>
            <person name="Komaki H."/>
            <person name="Tamura T."/>
        </authorList>
    </citation>
    <scope>NUCLEOTIDE SEQUENCE [LARGE SCALE GENOMIC DNA]</scope>
    <source>
        <strain evidence="1 2">NBRC 106530</strain>
    </source>
</reference>
<name>A0ABQ4IW47_9ACTN</name>
<organism evidence="1 2">
    <name type="scientific">Micromonospora lutea</name>
    <dbReference type="NCBI Taxonomy" id="419825"/>
    <lineage>
        <taxon>Bacteria</taxon>
        <taxon>Bacillati</taxon>
        <taxon>Actinomycetota</taxon>
        <taxon>Actinomycetes</taxon>
        <taxon>Micromonosporales</taxon>
        <taxon>Micromonosporaceae</taxon>
        <taxon>Micromonospora</taxon>
    </lineage>
</organism>
<proteinExistence type="predicted"/>
<gene>
    <name evidence="1" type="ORF">Vlu01_27750</name>
</gene>
<comment type="caution">
    <text evidence="1">The sequence shown here is derived from an EMBL/GenBank/DDBJ whole genome shotgun (WGS) entry which is preliminary data.</text>
</comment>
<protein>
    <submittedName>
        <fullName evidence="1">Uncharacterized protein</fullName>
    </submittedName>
</protein>
<keyword evidence="2" id="KW-1185">Reference proteome</keyword>
<evidence type="ECO:0000313" key="1">
    <source>
        <dbReference type="EMBL" id="GIJ22151.1"/>
    </source>
</evidence>
<evidence type="ECO:0000313" key="2">
    <source>
        <dbReference type="Proteomes" id="UP000643165"/>
    </source>
</evidence>
<accession>A0ABQ4IW47</accession>
<dbReference type="Proteomes" id="UP000643165">
    <property type="component" value="Unassembled WGS sequence"/>
</dbReference>
<sequence length="220" mass="23474">MGASAFLFCSCNRICWGLGKPLSEQPGGTVIRYAGDPGQPVFSQSRLHSSALWKLLADHVGHQLRVAHDWDPELHGQMESGVLPAMLDADGELDVPLPAYLAGWPEDGFANLLSAGFDGTDEGFLTCERCPERLALGRVLRDRAGAPLLFHAGDPGEVANSRQPELNAAAWRFLTVHFQHPLRVVAYPPGERAPADGCVTVGGGRSGGMSLAAYVRGFTG</sequence>
<dbReference type="EMBL" id="BOPB01000013">
    <property type="protein sequence ID" value="GIJ22151.1"/>
    <property type="molecule type" value="Genomic_DNA"/>
</dbReference>